<evidence type="ECO:0000256" key="1">
    <source>
        <dbReference type="SAM" id="MobiDB-lite"/>
    </source>
</evidence>
<name>A0ABR2Y105_9PEZI</name>
<reference evidence="3 4" key="1">
    <citation type="submission" date="2024-02" db="EMBL/GenBank/DDBJ databases">
        <title>First draft genome assembly of two strains of Seiridium cardinale.</title>
        <authorList>
            <person name="Emiliani G."/>
            <person name="Scali E."/>
        </authorList>
    </citation>
    <scope>NUCLEOTIDE SEQUENCE [LARGE SCALE GENOMIC DNA]</scope>
    <source>
        <strain evidence="3 4">BM-138-000479</strain>
    </source>
</reference>
<dbReference type="InterPro" id="IPR007011">
    <property type="entry name" value="LEA_SMP_dom"/>
</dbReference>
<organism evidence="3 4">
    <name type="scientific">Seiridium cardinale</name>
    <dbReference type="NCBI Taxonomy" id="138064"/>
    <lineage>
        <taxon>Eukaryota</taxon>
        <taxon>Fungi</taxon>
        <taxon>Dikarya</taxon>
        <taxon>Ascomycota</taxon>
        <taxon>Pezizomycotina</taxon>
        <taxon>Sordariomycetes</taxon>
        <taxon>Xylariomycetidae</taxon>
        <taxon>Amphisphaeriales</taxon>
        <taxon>Sporocadaceae</taxon>
        <taxon>Seiridium</taxon>
    </lineage>
</organism>
<comment type="caution">
    <text evidence="3">The sequence shown here is derived from an EMBL/GenBank/DDBJ whole genome shotgun (WGS) entry which is preliminary data.</text>
</comment>
<feature type="compositionally biased region" description="Polar residues" evidence="1">
    <location>
        <begin position="185"/>
        <end position="204"/>
    </location>
</feature>
<sequence length="204" mass="21807">MASQPPIRLSRMESSYDDQSVICLQTDSRVPNHHLDVHRETQHRCGIFIAALVCSDEPVLNRQGAIVRCTICSFMCPCYLGEDVGLGKAAEFPSKDQLRQQAIDGRPITQSEASAIATAEADRSDAGLVKGGSAATAQSLHDKQQNFLEKAGGAARKYPGEVTKEDAAEVQRAEARLLGERPGKGSTSAKVQSLADQNAASIGQ</sequence>
<keyword evidence="4" id="KW-1185">Reference proteome</keyword>
<dbReference type="Pfam" id="PF04927">
    <property type="entry name" value="SMP"/>
    <property type="match status" value="1"/>
</dbReference>
<feature type="compositionally biased region" description="Basic and acidic residues" evidence="1">
    <location>
        <begin position="158"/>
        <end position="169"/>
    </location>
</feature>
<protein>
    <submittedName>
        <fullName evidence="3">SMP domain-containing protein</fullName>
    </submittedName>
</protein>
<proteinExistence type="predicted"/>
<evidence type="ECO:0000259" key="2">
    <source>
        <dbReference type="Pfam" id="PF04927"/>
    </source>
</evidence>
<gene>
    <name evidence="3" type="ORF">SCAR479_03353</name>
</gene>
<evidence type="ECO:0000313" key="3">
    <source>
        <dbReference type="EMBL" id="KAK9779746.1"/>
    </source>
</evidence>
<dbReference type="Proteomes" id="UP001465668">
    <property type="component" value="Unassembled WGS sequence"/>
</dbReference>
<dbReference type="EMBL" id="JARVKM010000009">
    <property type="protein sequence ID" value="KAK9779746.1"/>
    <property type="molecule type" value="Genomic_DNA"/>
</dbReference>
<accession>A0ABR2Y105</accession>
<feature type="domain" description="SMP" evidence="2">
    <location>
        <begin position="161"/>
        <end position="200"/>
    </location>
</feature>
<evidence type="ECO:0000313" key="4">
    <source>
        <dbReference type="Proteomes" id="UP001465668"/>
    </source>
</evidence>
<feature type="region of interest" description="Disordered" evidence="1">
    <location>
        <begin position="176"/>
        <end position="204"/>
    </location>
</feature>
<feature type="region of interest" description="Disordered" evidence="1">
    <location>
        <begin position="150"/>
        <end position="169"/>
    </location>
</feature>